<evidence type="ECO:0000313" key="2">
    <source>
        <dbReference type="EMBL" id="KAF6074991.1"/>
    </source>
</evidence>
<gene>
    <name evidence="2" type="ORF">HJG60_009398</name>
</gene>
<sequence length="130" mass="14291">MSYPLSRSPHLSQRSLPVSVPRVQTFEVDGAPPPRERGRAGARGARGAEALQHRGQRPLQPTPRERAATPTPAPLARRCLRNDRPPGRLPRLLLLPPPPASPRRSGWRAESAAGEGKVSAVTLEWPRKRE</sequence>
<feature type="region of interest" description="Disordered" evidence="1">
    <location>
        <begin position="1"/>
        <end position="130"/>
    </location>
</feature>
<protein>
    <submittedName>
        <fullName evidence="2">Uncharacterized protein</fullName>
    </submittedName>
</protein>
<dbReference type="Proteomes" id="UP000664940">
    <property type="component" value="Unassembled WGS sequence"/>
</dbReference>
<reference evidence="2 3" key="1">
    <citation type="journal article" date="2020" name="Nature">
        <title>Six reference-quality genomes reveal evolution of bat adaptations.</title>
        <authorList>
            <person name="Jebb D."/>
            <person name="Huang Z."/>
            <person name="Pippel M."/>
            <person name="Hughes G.M."/>
            <person name="Lavrichenko K."/>
            <person name="Devanna P."/>
            <person name="Winkler S."/>
            <person name="Jermiin L.S."/>
            <person name="Skirmuntt E.C."/>
            <person name="Katzourakis A."/>
            <person name="Burkitt-Gray L."/>
            <person name="Ray D.A."/>
            <person name="Sullivan K.A.M."/>
            <person name="Roscito J.G."/>
            <person name="Kirilenko B.M."/>
            <person name="Davalos L.M."/>
            <person name="Corthals A.P."/>
            <person name="Power M.L."/>
            <person name="Jones G."/>
            <person name="Ransome R.D."/>
            <person name="Dechmann D.K.N."/>
            <person name="Locatelli A.G."/>
            <person name="Puechmaille S.J."/>
            <person name="Fedrigo O."/>
            <person name="Jarvis E.D."/>
            <person name="Hiller M."/>
            <person name="Vernes S.C."/>
            <person name="Myers E.W."/>
            <person name="Teeling E.C."/>
        </authorList>
    </citation>
    <scope>NUCLEOTIDE SEQUENCE [LARGE SCALE GENOMIC DNA]</scope>
    <source>
        <strain evidence="2">Bat1K_MPI-CBG_1</strain>
    </source>
</reference>
<proteinExistence type="predicted"/>
<organism evidence="2 3">
    <name type="scientific">Phyllostomus discolor</name>
    <name type="common">pale spear-nosed bat</name>
    <dbReference type="NCBI Taxonomy" id="89673"/>
    <lineage>
        <taxon>Eukaryota</taxon>
        <taxon>Metazoa</taxon>
        <taxon>Chordata</taxon>
        <taxon>Craniata</taxon>
        <taxon>Vertebrata</taxon>
        <taxon>Euteleostomi</taxon>
        <taxon>Mammalia</taxon>
        <taxon>Eutheria</taxon>
        <taxon>Laurasiatheria</taxon>
        <taxon>Chiroptera</taxon>
        <taxon>Yangochiroptera</taxon>
        <taxon>Phyllostomidae</taxon>
        <taxon>Phyllostominae</taxon>
        <taxon>Phyllostomus</taxon>
    </lineage>
</organism>
<accession>A0A834DC13</accession>
<name>A0A834DC13_9CHIR</name>
<dbReference type="AlphaFoldDB" id="A0A834DC13"/>
<comment type="caution">
    <text evidence="2">The sequence shown here is derived from an EMBL/GenBank/DDBJ whole genome shotgun (WGS) entry which is preliminary data.</text>
</comment>
<evidence type="ECO:0000313" key="3">
    <source>
        <dbReference type="Proteomes" id="UP000664940"/>
    </source>
</evidence>
<dbReference type="EMBL" id="JABVXQ010000015">
    <property type="protein sequence ID" value="KAF6074991.1"/>
    <property type="molecule type" value="Genomic_DNA"/>
</dbReference>
<evidence type="ECO:0000256" key="1">
    <source>
        <dbReference type="SAM" id="MobiDB-lite"/>
    </source>
</evidence>
<feature type="compositionally biased region" description="Low complexity" evidence="1">
    <location>
        <begin position="68"/>
        <end position="77"/>
    </location>
</feature>